<accession>A0AAJ6YGJ7</accession>
<dbReference type="InterPro" id="IPR031311">
    <property type="entry name" value="CHIT_BIND_RR_consensus"/>
</dbReference>
<dbReference type="PROSITE" id="PS00233">
    <property type="entry name" value="CHIT_BIND_RR_1"/>
    <property type="match status" value="1"/>
</dbReference>
<sequence length="397" mass="43212">MKVLVVFLSVSAVALCSLEPIGYRPPGSSRYLPPHLQYQQDQHHHYHQHQRQHQARPSNPSHSPSSEYLNPSLDRLATPNLSSQYLPPRAHQYNQLQHQSQQQQYQQKQGATIPSNNYLPAIDKQRIASPAPPPTDYSSPVSVPSRQQPLNESTTLLNNYLPPSAATAPTPANEYLPVLSRGQSAVTASLKNNYLPPLANGQLAPNADYLSPNGLDASSLPQHYSYPTSAPTFEHKNHGLSGFDQLADNYLPPIQTARDSYDASQIGYRYSGSVSAAATATAAAAASAAAASAARVEQATEAAKYDFEYRVSDEFGNDYAHKESRLGNQIQGVYSVLLPDGRKQIVHYEANENGFKPRISYEEVASVLSSKTPAVVVDAGFAGYNKNGNGLDPQGPY</sequence>
<evidence type="ECO:0000313" key="6">
    <source>
        <dbReference type="RefSeq" id="XP_011497663.1"/>
    </source>
</evidence>
<organism evidence="5 6">
    <name type="scientific">Ceratosolen solmsi marchali</name>
    <dbReference type="NCBI Taxonomy" id="326594"/>
    <lineage>
        <taxon>Eukaryota</taxon>
        <taxon>Metazoa</taxon>
        <taxon>Ecdysozoa</taxon>
        <taxon>Arthropoda</taxon>
        <taxon>Hexapoda</taxon>
        <taxon>Insecta</taxon>
        <taxon>Pterygota</taxon>
        <taxon>Neoptera</taxon>
        <taxon>Endopterygota</taxon>
        <taxon>Hymenoptera</taxon>
        <taxon>Apocrita</taxon>
        <taxon>Proctotrupomorpha</taxon>
        <taxon>Chalcidoidea</taxon>
        <taxon>Agaonidae</taxon>
        <taxon>Agaoninae</taxon>
        <taxon>Ceratosolen</taxon>
    </lineage>
</organism>
<feature type="compositionally biased region" description="Basic residues" evidence="3">
    <location>
        <begin position="44"/>
        <end position="54"/>
    </location>
</feature>
<dbReference type="PANTHER" id="PTHR12236">
    <property type="entry name" value="STRUCTURAL CONTITUENT OF CUTICLE"/>
    <property type="match status" value="1"/>
</dbReference>
<feature type="compositionally biased region" description="Polar residues" evidence="3">
    <location>
        <begin position="55"/>
        <end position="69"/>
    </location>
</feature>
<evidence type="ECO:0000256" key="4">
    <source>
        <dbReference type="SAM" id="SignalP"/>
    </source>
</evidence>
<dbReference type="Pfam" id="PF00379">
    <property type="entry name" value="Chitin_bind_4"/>
    <property type="match status" value="1"/>
</dbReference>
<keyword evidence="5" id="KW-1185">Reference proteome</keyword>
<feature type="compositionally biased region" description="Low complexity" evidence="3">
    <location>
        <begin position="92"/>
        <end position="109"/>
    </location>
</feature>
<feature type="region of interest" description="Disordered" evidence="3">
    <location>
        <begin position="29"/>
        <end position="149"/>
    </location>
</feature>
<keyword evidence="4" id="KW-0732">Signal</keyword>
<name>A0AAJ6YGJ7_9HYME</name>
<dbReference type="GO" id="GO:0031012">
    <property type="term" value="C:extracellular matrix"/>
    <property type="evidence" value="ECO:0007669"/>
    <property type="project" value="TreeGrafter"/>
</dbReference>
<feature type="signal peptide" evidence="4">
    <location>
        <begin position="1"/>
        <end position="18"/>
    </location>
</feature>
<dbReference type="RefSeq" id="XP_011497663.1">
    <property type="nucleotide sequence ID" value="XM_011499361.1"/>
</dbReference>
<evidence type="ECO:0000256" key="2">
    <source>
        <dbReference type="PROSITE-ProRule" id="PRU00497"/>
    </source>
</evidence>
<proteinExistence type="predicted"/>
<gene>
    <name evidence="6" type="primary">LOC105362037</name>
</gene>
<reference evidence="6" key="1">
    <citation type="submission" date="2025-08" db="UniProtKB">
        <authorList>
            <consortium name="RefSeq"/>
        </authorList>
    </citation>
    <scope>IDENTIFICATION</scope>
</reference>
<dbReference type="InterPro" id="IPR000618">
    <property type="entry name" value="Insect_cuticle"/>
</dbReference>
<keyword evidence="1 2" id="KW-0193">Cuticle</keyword>
<evidence type="ECO:0000256" key="3">
    <source>
        <dbReference type="SAM" id="MobiDB-lite"/>
    </source>
</evidence>
<dbReference type="InterPro" id="IPR051217">
    <property type="entry name" value="Insect_Cuticle_Struc_Prot"/>
</dbReference>
<protein>
    <submittedName>
        <fullName evidence="6">Transcriptional corepressor LEUNIG-like</fullName>
    </submittedName>
</protein>
<dbReference type="PROSITE" id="PS51155">
    <property type="entry name" value="CHIT_BIND_RR_2"/>
    <property type="match status" value="1"/>
</dbReference>
<dbReference type="AlphaFoldDB" id="A0AAJ6YGJ7"/>
<feature type="chain" id="PRO_5042534196" evidence="4">
    <location>
        <begin position="19"/>
        <end position="397"/>
    </location>
</feature>
<evidence type="ECO:0000313" key="5">
    <source>
        <dbReference type="Proteomes" id="UP000695007"/>
    </source>
</evidence>
<evidence type="ECO:0000256" key="1">
    <source>
        <dbReference type="ARBA" id="ARBA00022460"/>
    </source>
</evidence>
<dbReference type="PANTHER" id="PTHR12236:SF98">
    <property type="entry name" value="CUTICULAR PROTEIN 56F"/>
    <property type="match status" value="1"/>
</dbReference>
<dbReference type="Proteomes" id="UP000695007">
    <property type="component" value="Unplaced"/>
</dbReference>
<dbReference type="GeneID" id="105362037"/>
<dbReference type="GO" id="GO:0042302">
    <property type="term" value="F:structural constituent of cuticle"/>
    <property type="evidence" value="ECO:0007669"/>
    <property type="project" value="UniProtKB-UniRule"/>
</dbReference>
<dbReference type="GO" id="GO:0005615">
    <property type="term" value="C:extracellular space"/>
    <property type="evidence" value="ECO:0007669"/>
    <property type="project" value="TreeGrafter"/>
</dbReference>
<dbReference type="KEGG" id="csol:105362037"/>